<protein>
    <submittedName>
        <fullName evidence="1">Uncharacterized protein</fullName>
    </submittedName>
</protein>
<evidence type="ECO:0000313" key="1">
    <source>
        <dbReference type="EMBL" id="KAF3766454.1"/>
    </source>
</evidence>
<comment type="caution">
    <text evidence="1">The sequence shown here is derived from an EMBL/GenBank/DDBJ whole genome shotgun (WGS) entry which is preliminary data.</text>
</comment>
<evidence type="ECO:0000313" key="2">
    <source>
        <dbReference type="Proteomes" id="UP000803844"/>
    </source>
</evidence>
<dbReference type="Proteomes" id="UP000803844">
    <property type="component" value="Unassembled WGS sequence"/>
</dbReference>
<dbReference type="RefSeq" id="XP_040777415.1">
    <property type="nucleotide sequence ID" value="XM_040920499.1"/>
</dbReference>
<dbReference type="AlphaFoldDB" id="A0A9P4Y4S3"/>
<sequence>MPNDMAISVTSNEVKASPVGGEALEAQQAAGTLSVVVAVVGSYPSSHAAQSSTSTVGAGRNSMFLALLEPGSDASLAIFPDHLAQDRLLTQQIEDHHLYSHHNFQCERYKRENSTTKHLFSEPPRELLYCQVKECTHVPTPSAFPNLNWTFESGITSFDRAQALGRRPAALHHQQAQIAPHITPTPACDHALRALSDMVQAAVSAGLKDVAVCISVMGPEAGSGRAAVPAADADKIRVLRALVRQVSGQLMAWHWPFWIRRAERALGATRQLVVYDDGEGAKGFAIADE</sequence>
<organism evidence="1 2">
    <name type="scientific">Cryphonectria parasitica (strain ATCC 38755 / EP155)</name>
    <dbReference type="NCBI Taxonomy" id="660469"/>
    <lineage>
        <taxon>Eukaryota</taxon>
        <taxon>Fungi</taxon>
        <taxon>Dikarya</taxon>
        <taxon>Ascomycota</taxon>
        <taxon>Pezizomycotina</taxon>
        <taxon>Sordariomycetes</taxon>
        <taxon>Sordariomycetidae</taxon>
        <taxon>Diaporthales</taxon>
        <taxon>Cryphonectriaceae</taxon>
        <taxon>Cryphonectria-Endothia species complex</taxon>
        <taxon>Cryphonectria</taxon>
    </lineage>
</organism>
<proteinExistence type="predicted"/>
<dbReference type="GeneID" id="63837628"/>
<keyword evidence="2" id="KW-1185">Reference proteome</keyword>
<name>A0A9P4Y4S3_CRYP1</name>
<gene>
    <name evidence="1" type="ORF">M406DRAFT_330273</name>
</gene>
<reference evidence="1" key="1">
    <citation type="journal article" date="2020" name="Phytopathology">
        <title>Genome sequence of the chestnut blight fungus Cryphonectria parasitica EP155: A fundamental resource for an archetypical invasive plant pathogen.</title>
        <authorList>
            <person name="Crouch J.A."/>
            <person name="Dawe A."/>
            <person name="Aerts A."/>
            <person name="Barry K."/>
            <person name="Churchill A.C.L."/>
            <person name="Grimwood J."/>
            <person name="Hillman B."/>
            <person name="Milgroom M.G."/>
            <person name="Pangilinan J."/>
            <person name="Smith M."/>
            <person name="Salamov A."/>
            <person name="Schmutz J."/>
            <person name="Yadav J."/>
            <person name="Grigoriev I.V."/>
            <person name="Nuss D."/>
        </authorList>
    </citation>
    <scope>NUCLEOTIDE SEQUENCE</scope>
    <source>
        <strain evidence="1">EP155</strain>
    </source>
</reference>
<accession>A0A9P4Y4S3</accession>
<dbReference type="OrthoDB" id="5187615at2759"/>
<dbReference type="EMBL" id="MU032347">
    <property type="protein sequence ID" value="KAF3766454.1"/>
    <property type="molecule type" value="Genomic_DNA"/>
</dbReference>